<sequence>MDPLAAEELSEVLKKLVNVTGCVEKLVRGKWKNRYITISVPSASIHYYLSENDQKAKKVRGIYPLMGARVDEEQESNKKHYPFTVLLASGQRIRFRTSQKGKTHAWCMIISLLATKSSGIQNNPVDGILNVKSGIGWAKRLASLDVNTKFFTLGKTIRQSEGNKPVESFSLKGASVHLVKSYGKTFDFELSVTTDTGKPVKLQMRAATEEDRDMWCQAVECAIDCQKPLDLSPSRGKEAGFIIAFQTTESKPGGDEIKVVVLEGLREFSQRVSMKINHYLHPHHIIHEGKISKVYHCQLDTVAMALNAAGFNFHQLTSKGRIFELPANTNISLITTPVMSIETIIEIVWPRQSTEKSPSNSPPSPYDSTLLPSSLISRNTSSLRPDQNQSENYHGTLVRISSQSFN</sequence>
<keyword evidence="4" id="KW-1185">Reference proteome</keyword>
<accession>A0AAN8ZUC4</accession>
<feature type="domain" description="PH" evidence="2">
    <location>
        <begin position="16"/>
        <end position="224"/>
    </location>
</feature>
<feature type="region of interest" description="Disordered" evidence="1">
    <location>
        <begin position="352"/>
        <end position="371"/>
    </location>
</feature>
<dbReference type="Gene3D" id="2.30.29.30">
    <property type="entry name" value="Pleckstrin-homology domain (PH domain)/Phosphotyrosine-binding domain (PTB)"/>
    <property type="match status" value="2"/>
</dbReference>
<proteinExistence type="predicted"/>
<dbReference type="InterPro" id="IPR001849">
    <property type="entry name" value="PH_domain"/>
</dbReference>
<evidence type="ECO:0000256" key="1">
    <source>
        <dbReference type="SAM" id="MobiDB-lite"/>
    </source>
</evidence>
<reference evidence="3 4" key="1">
    <citation type="submission" date="2023-11" db="EMBL/GenBank/DDBJ databases">
        <title>Halocaridina rubra genome assembly.</title>
        <authorList>
            <person name="Smith C."/>
        </authorList>
    </citation>
    <scope>NUCLEOTIDE SEQUENCE [LARGE SCALE GENOMIC DNA]</scope>
    <source>
        <strain evidence="3">EP-1</strain>
        <tissue evidence="3">Whole</tissue>
    </source>
</reference>
<dbReference type="SMART" id="SM00233">
    <property type="entry name" value="PH"/>
    <property type="match status" value="2"/>
</dbReference>
<evidence type="ECO:0000259" key="2">
    <source>
        <dbReference type="PROSITE" id="PS50003"/>
    </source>
</evidence>
<dbReference type="PROSITE" id="PS50003">
    <property type="entry name" value="PH_DOMAIN"/>
    <property type="match status" value="1"/>
</dbReference>
<evidence type="ECO:0000313" key="4">
    <source>
        <dbReference type="Proteomes" id="UP001381693"/>
    </source>
</evidence>
<gene>
    <name evidence="3" type="ORF">SK128_026549</name>
</gene>
<evidence type="ECO:0000313" key="3">
    <source>
        <dbReference type="EMBL" id="KAK7068886.1"/>
    </source>
</evidence>
<dbReference type="InterPro" id="IPR011993">
    <property type="entry name" value="PH-like_dom_sf"/>
</dbReference>
<dbReference type="Proteomes" id="UP001381693">
    <property type="component" value="Unassembled WGS sequence"/>
</dbReference>
<dbReference type="Pfam" id="PF00169">
    <property type="entry name" value="PH"/>
    <property type="match status" value="2"/>
</dbReference>
<dbReference type="AlphaFoldDB" id="A0AAN8ZUC4"/>
<dbReference type="EMBL" id="JAXCGZ010017091">
    <property type="protein sequence ID" value="KAK7068886.1"/>
    <property type="molecule type" value="Genomic_DNA"/>
</dbReference>
<organism evidence="3 4">
    <name type="scientific">Halocaridina rubra</name>
    <name type="common">Hawaiian red shrimp</name>
    <dbReference type="NCBI Taxonomy" id="373956"/>
    <lineage>
        <taxon>Eukaryota</taxon>
        <taxon>Metazoa</taxon>
        <taxon>Ecdysozoa</taxon>
        <taxon>Arthropoda</taxon>
        <taxon>Crustacea</taxon>
        <taxon>Multicrustacea</taxon>
        <taxon>Malacostraca</taxon>
        <taxon>Eumalacostraca</taxon>
        <taxon>Eucarida</taxon>
        <taxon>Decapoda</taxon>
        <taxon>Pleocyemata</taxon>
        <taxon>Caridea</taxon>
        <taxon>Atyoidea</taxon>
        <taxon>Atyidae</taxon>
        <taxon>Halocaridina</taxon>
    </lineage>
</organism>
<name>A0AAN8ZUC4_HALRR</name>
<protein>
    <recommendedName>
        <fullName evidence="2">PH domain-containing protein</fullName>
    </recommendedName>
</protein>
<dbReference type="SUPFAM" id="SSF50729">
    <property type="entry name" value="PH domain-like"/>
    <property type="match status" value="2"/>
</dbReference>
<comment type="caution">
    <text evidence="3">The sequence shown here is derived from an EMBL/GenBank/DDBJ whole genome shotgun (WGS) entry which is preliminary data.</text>
</comment>